<name>A0A7K4MS87_9ARCH</name>
<evidence type="ECO:0000313" key="1">
    <source>
        <dbReference type="EMBL" id="NWJ43776.1"/>
    </source>
</evidence>
<dbReference type="AlphaFoldDB" id="A0A7K4MS87"/>
<dbReference type="Proteomes" id="UP000523105">
    <property type="component" value="Unassembled WGS sequence"/>
</dbReference>
<evidence type="ECO:0000313" key="2">
    <source>
        <dbReference type="Proteomes" id="UP000523105"/>
    </source>
</evidence>
<dbReference type="PROSITE" id="PS51257">
    <property type="entry name" value="PROKAR_LIPOPROTEIN"/>
    <property type="match status" value="1"/>
</dbReference>
<proteinExistence type="predicted"/>
<sequence>MARIIQIITLFILSLLMISASCDNGSKGCTDGSLCDYNGDGVFDEDEYCACNYDDNDNSCWFASEGCDCDDPPGSIIDCLEICDAYSNNDPPVDSDGHCCASLDEDCDEIVVGGCIEEGNCNYDSNKVPPATHNDGSCAGDLSEFGGLLHGNDCNGECGGFAVEDECDLCIGGSTNFGQSWRIKINSIATFKLQDGTSMGADTNSVILGTSMYALDGYNGTEMGGGDSSCDNCYIDLAEPENNFIDEGKNSIRFYFPHDASNEWDEWGSQIDLDIDPLFDRDIRKNDYHSLFTEEKGMNWYAIIEPTLSDIIISDENDNPAQFETLLDSIYFQIIHLEGIKCSQIKIALDRDKGEVLSDFDYVIENNQLGVIVDTDKSFSVMINVSNICIQEFEESCPD</sequence>
<organism evidence="1 2">
    <name type="scientific">Marine Group I thaumarchaeote</name>
    <dbReference type="NCBI Taxonomy" id="2511932"/>
    <lineage>
        <taxon>Archaea</taxon>
        <taxon>Nitrososphaerota</taxon>
        <taxon>Marine Group I</taxon>
    </lineage>
</organism>
<protein>
    <submittedName>
        <fullName evidence="1">Uncharacterized protein</fullName>
    </submittedName>
</protein>
<gene>
    <name evidence="1" type="ORF">HX837_06210</name>
</gene>
<comment type="caution">
    <text evidence="1">The sequence shown here is derived from an EMBL/GenBank/DDBJ whole genome shotgun (WGS) entry which is preliminary data.</text>
</comment>
<dbReference type="EMBL" id="JACASV010000054">
    <property type="protein sequence ID" value="NWJ43776.1"/>
    <property type="molecule type" value="Genomic_DNA"/>
</dbReference>
<reference evidence="1 2" key="1">
    <citation type="journal article" date="2019" name="Environ. Microbiol.">
        <title>Genomics insights into ecotype formation of ammonia-oxidizing archaea in the deep ocean.</title>
        <authorList>
            <person name="Wang Y."/>
            <person name="Huang J.M."/>
            <person name="Cui G.J."/>
            <person name="Nunoura T."/>
            <person name="Takaki Y."/>
            <person name="Li W.L."/>
            <person name="Li J."/>
            <person name="Gao Z.M."/>
            <person name="Takai K."/>
            <person name="Zhang A.Q."/>
            <person name="Stepanauskas R."/>
        </authorList>
    </citation>
    <scope>NUCLEOTIDE SEQUENCE [LARGE SCALE GENOMIC DNA]</scope>
    <source>
        <strain evidence="1 2">L15b</strain>
    </source>
</reference>
<accession>A0A7K4MS87</accession>